<evidence type="ECO:0000313" key="2">
    <source>
        <dbReference type="EMBL" id="UYM15450.1"/>
    </source>
</evidence>
<dbReference type="EMBL" id="CP103300">
    <property type="protein sequence ID" value="UYM15450.1"/>
    <property type="molecule type" value="Genomic_DNA"/>
</dbReference>
<dbReference type="PANTHER" id="PTHR11782:SF83">
    <property type="entry name" value="GUANOSINE-DIPHOSPHATASE"/>
    <property type="match status" value="1"/>
</dbReference>
<dbReference type="RefSeq" id="WP_262597469.1">
    <property type="nucleotide sequence ID" value="NZ_CP103300.1"/>
</dbReference>
<sequence length="385" mass="42717">MLSTKFASIFAVTCSIAMADYDAVEKKKAAVVNAGSSGSRLFIYQHSSDPKMGLPDIKEDTQNIQNGGIQDVDVSNLDQYLQALFSKVEKENINNIYFYSTAGMRKIKPDQRASINTGIEKWLKEKFPSSDIDVQTITGQQEALYAWLALNYDNKFLALQGDTQGVLDMGGGSTQIAYEVKNKGSYTVKISNKTYSLETKSFLGLGLDLAITQYLNQAACFPKGFPLPNGKKGTGDFEVCSKAIRPLITDVQKVSSYLSLHPVVNTHSFIVISGFYYTAKELNITKNYSIKKLGEQGENFCKQIWEDLKIGETSYLPSPFLWHICFDAALESDLLTLGYRLELAGLPIKTTSSIDYKSDWSLGVLFKPFVTPSAESKQSDSRNEL</sequence>
<evidence type="ECO:0000256" key="1">
    <source>
        <dbReference type="ARBA" id="ARBA00022801"/>
    </source>
</evidence>
<dbReference type="PANTHER" id="PTHR11782">
    <property type="entry name" value="ADENOSINE/GUANOSINE DIPHOSPHATASE"/>
    <property type="match status" value="1"/>
</dbReference>
<organism evidence="2 3">
    <name type="scientific">Endozoicomonas euniceicola</name>
    <dbReference type="NCBI Taxonomy" id="1234143"/>
    <lineage>
        <taxon>Bacteria</taxon>
        <taxon>Pseudomonadati</taxon>
        <taxon>Pseudomonadota</taxon>
        <taxon>Gammaproteobacteria</taxon>
        <taxon>Oceanospirillales</taxon>
        <taxon>Endozoicomonadaceae</taxon>
        <taxon>Endozoicomonas</taxon>
    </lineage>
</organism>
<proteinExistence type="predicted"/>
<dbReference type="Pfam" id="PF01150">
    <property type="entry name" value="GDA1_CD39"/>
    <property type="match status" value="2"/>
</dbReference>
<keyword evidence="1" id="KW-0378">Hydrolase</keyword>
<dbReference type="Proteomes" id="UP001163255">
    <property type="component" value="Chromosome"/>
</dbReference>
<dbReference type="InterPro" id="IPR000407">
    <property type="entry name" value="GDA1_CD39_NTPase"/>
</dbReference>
<accession>A0ABY6GRY2</accession>
<protein>
    <recommendedName>
        <fullName evidence="4">Ppx/GppA phosphatase domain-containing protein</fullName>
    </recommendedName>
</protein>
<keyword evidence="3" id="KW-1185">Reference proteome</keyword>
<name>A0ABY6GRY2_9GAMM</name>
<evidence type="ECO:0008006" key="4">
    <source>
        <dbReference type="Google" id="ProtNLM"/>
    </source>
</evidence>
<reference evidence="2" key="1">
    <citation type="submission" date="2022-10" db="EMBL/GenBank/DDBJ databases">
        <title>Completed Genome Sequence of two octocoral isolated bacterium, Endozoicomonas euniceicola EF212T and Endozoicomonas gorgoniicola PS125T.</title>
        <authorList>
            <person name="Chiou Y.-J."/>
            <person name="Chen Y.-H."/>
        </authorList>
    </citation>
    <scope>NUCLEOTIDE SEQUENCE</scope>
    <source>
        <strain evidence="2">EF212</strain>
    </source>
</reference>
<gene>
    <name evidence="2" type="ORF">NX720_21780</name>
</gene>
<dbReference type="Gene3D" id="3.30.420.150">
    <property type="entry name" value="Exopolyphosphatase. Domain 2"/>
    <property type="match status" value="1"/>
</dbReference>
<dbReference type="Gene3D" id="3.30.420.40">
    <property type="match status" value="1"/>
</dbReference>
<evidence type="ECO:0000313" key="3">
    <source>
        <dbReference type="Proteomes" id="UP001163255"/>
    </source>
</evidence>